<dbReference type="Proteomes" id="UP000703674">
    <property type="component" value="Unassembled WGS sequence"/>
</dbReference>
<dbReference type="CDD" id="cd03789">
    <property type="entry name" value="GT9_LPS_heptosyltransferase"/>
    <property type="match status" value="1"/>
</dbReference>
<protein>
    <submittedName>
        <fullName evidence="3">Glycosyltransferase family 9 protein</fullName>
    </submittedName>
</protein>
<accession>A0ABX1CTP5</accession>
<dbReference type="EMBL" id="JAAVJR010000001">
    <property type="protein sequence ID" value="NJW51642.1"/>
    <property type="molecule type" value="Genomic_DNA"/>
</dbReference>
<comment type="caution">
    <text evidence="3">The sequence shown here is derived from an EMBL/GenBank/DDBJ whole genome shotgun (WGS) entry which is preliminary data.</text>
</comment>
<organism evidence="3 4">
    <name type="scientific">Salinimicrobium oceani</name>
    <dbReference type="NCBI Taxonomy" id="2722702"/>
    <lineage>
        <taxon>Bacteria</taxon>
        <taxon>Pseudomonadati</taxon>
        <taxon>Bacteroidota</taxon>
        <taxon>Flavobacteriia</taxon>
        <taxon>Flavobacteriales</taxon>
        <taxon>Flavobacteriaceae</taxon>
        <taxon>Salinimicrobium</taxon>
    </lineage>
</organism>
<gene>
    <name evidence="3" type="ORF">HC175_01770</name>
</gene>
<keyword evidence="1" id="KW-0328">Glycosyltransferase</keyword>
<keyword evidence="2" id="KW-0808">Transferase</keyword>
<evidence type="ECO:0000256" key="1">
    <source>
        <dbReference type="ARBA" id="ARBA00022676"/>
    </source>
</evidence>
<reference evidence="3 4" key="1">
    <citation type="submission" date="2020-03" db="EMBL/GenBank/DDBJ databases">
        <title>Salinimicrobium sp. nov, isolated from SCS.</title>
        <authorList>
            <person name="Cao W.R."/>
        </authorList>
    </citation>
    <scope>NUCLEOTIDE SEQUENCE [LARGE SCALE GENOMIC DNA]</scope>
    <source>
        <strain evidence="4">J15B91</strain>
    </source>
</reference>
<sequence length="350" mass="40237">MKILIIQNKRIGDVLLASIIPNSIKKYHPNAHVTFFCYDNAAPVLEQNPNIDRIIAVKEKELKKIKNLVRYSKSLRKERFDIVIDPYVKFQSQVLSLMSGAKQRISYQKKTLPFAYTTQIPFLKNKVSEFGKAIDDRLNLVTAMDKNIVPEPYPQLFLSQPEIEHGKKMLEGLDDNKKTLMIGVLGSNASKSLPLEYTVEIINFLVANYNLNILFNYIPSQQDIVDEILSKITPSNKVYPGIIGKDIREFIQIMYHCDLLIANEGGSVHIAKALKKATFTIFSPYIVKDFWATFENEPQNQSVHLKEVRPDLFENKSRKEIAARSEELYKELTPELIIPKLKSFLKENNF</sequence>
<dbReference type="RefSeq" id="WP_168136794.1">
    <property type="nucleotide sequence ID" value="NZ_JAAVJR010000001.1"/>
</dbReference>
<keyword evidence="4" id="KW-1185">Reference proteome</keyword>
<proteinExistence type="predicted"/>
<name>A0ABX1CTP5_9FLAO</name>
<dbReference type="PANTHER" id="PTHR30160">
    <property type="entry name" value="TETRAACYLDISACCHARIDE 4'-KINASE-RELATED"/>
    <property type="match status" value="1"/>
</dbReference>
<evidence type="ECO:0000313" key="3">
    <source>
        <dbReference type="EMBL" id="NJW51642.1"/>
    </source>
</evidence>
<dbReference type="SUPFAM" id="SSF53756">
    <property type="entry name" value="UDP-Glycosyltransferase/glycogen phosphorylase"/>
    <property type="match status" value="1"/>
</dbReference>
<dbReference type="PANTHER" id="PTHR30160:SF7">
    <property type="entry name" value="ADP-HEPTOSE--LPS HEPTOSYLTRANSFERASE 2"/>
    <property type="match status" value="1"/>
</dbReference>
<dbReference type="Gene3D" id="3.40.50.2000">
    <property type="entry name" value="Glycogen Phosphorylase B"/>
    <property type="match status" value="2"/>
</dbReference>
<dbReference type="InterPro" id="IPR002201">
    <property type="entry name" value="Glyco_trans_9"/>
</dbReference>
<dbReference type="Pfam" id="PF01075">
    <property type="entry name" value="Glyco_transf_9"/>
    <property type="match status" value="1"/>
</dbReference>
<dbReference type="InterPro" id="IPR051199">
    <property type="entry name" value="LPS_LOS_Heptosyltrfase"/>
</dbReference>
<evidence type="ECO:0000313" key="4">
    <source>
        <dbReference type="Proteomes" id="UP000703674"/>
    </source>
</evidence>
<evidence type="ECO:0000256" key="2">
    <source>
        <dbReference type="ARBA" id="ARBA00022679"/>
    </source>
</evidence>